<feature type="compositionally biased region" description="Gly residues" evidence="1">
    <location>
        <begin position="316"/>
        <end position="326"/>
    </location>
</feature>
<reference evidence="2" key="2">
    <citation type="submission" date="2019-07" db="EMBL/GenBank/DDBJ databases">
        <authorList>
            <person name="Yang Y."/>
            <person name="Bocs S."/>
            <person name="Baudouin L."/>
        </authorList>
    </citation>
    <scope>NUCLEOTIDE SEQUENCE</scope>
    <source>
        <tissue evidence="2">Spear leaf of Hainan Tall coconut</tissue>
    </source>
</reference>
<organism evidence="2 3">
    <name type="scientific">Cocos nucifera</name>
    <name type="common">Coconut palm</name>
    <dbReference type="NCBI Taxonomy" id="13894"/>
    <lineage>
        <taxon>Eukaryota</taxon>
        <taxon>Viridiplantae</taxon>
        <taxon>Streptophyta</taxon>
        <taxon>Embryophyta</taxon>
        <taxon>Tracheophyta</taxon>
        <taxon>Spermatophyta</taxon>
        <taxon>Magnoliopsida</taxon>
        <taxon>Liliopsida</taxon>
        <taxon>Arecaceae</taxon>
        <taxon>Arecoideae</taxon>
        <taxon>Cocoseae</taxon>
        <taxon>Attaleinae</taxon>
        <taxon>Cocos</taxon>
    </lineage>
</organism>
<dbReference type="AlphaFoldDB" id="A0A8K0N9D7"/>
<evidence type="ECO:0000313" key="2">
    <source>
        <dbReference type="EMBL" id="KAG1363889.1"/>
    </source>
</evidence>
<keyword evidence="3" id="KW-1185">Reference proteome</keyword>
<gene>
    <name evidence="2" type="ORF">COCNU_11G007160</name>
</gene>
<dbReference type="OrthoDB" id="1926966at2759"/>
<accession>A0A8K0N9D7</accession>
<dbReference type="EMBL" id="CM017882">
    <property type="protein sequence ID" value="KAG1363889.1"/>
    <property type="molecule type" value="Genomic_DNA"/>
</dbReference>
<evidence type="ECO:0000256" key="1">
    <source>
        <dbReference type="SAM" id="MobiDB-lite"/>
    </source>
</evidence>
<protein>
    <submittedName>
        <fullName evidence="2">Uncharacterized protein</fullName>
    </submittedName>
</protein>
<dbReference type="PANTHER" id="PTHR34285:SF3">
    <property type="entry name" value="OS08G0510800 PROTEIN"/>
    <property type="match status" value="1"/>
</dbReference>
<reference evidence="2" key="1">
    <citation type="journal article" date="2017" name="Gigascience">
        <title>The genome draft of coconut (Cocos nucifera).</title>
        <authorList>
            <person name="Xiao Y."/>
            <person name="Xu P."/>
            <person name="Fan H."/>
            <person name="Baudouin L."/>
            <person name="Xia W."/>
            <person name="Bocs S."/>
            <person name="Xu J."/>
            <person name="Li Q."/>
            <person name="Guo A."/>
            <person name="Zhou L."/>
            <person name="Li J."/>
            <person name="Wu Y."/>
            <person name="Ma Z."/>
            <person name="Armero A."/>
            <person name="Issali A.E."/>
            <person name="Liu N."/>
            <person name="Peng M."/>
            <person name="Yang Y."/>
        </authorList>
    </citation>
    <scope>NUCLEOTIDE SEQUENCE</scope>
    <source>
        <tissue evidence="2">Spear leaf of Hainan Tall coconut</tissue>
    </source>
</reference>
<sequence length="389" mass="40597">MKASIRFREDQKPLVRAKIPISIFGLPFLSGVSAGESRELRVDLATALDSGPSFRVSYRPNDSWNPFSLAVRTGIGAFGSPFGAPMAMTAEFNLLGAGAGGPTFSILFKPRLGDFSIKKTTGSAVIAPAVGRKIAVDADTDGEGSVDGVDTPVIGFRPENGSHVGKKVNGFPTDFTPRGGGIQGLLSGMEITARSVLPLRSRAAVRFRWGLRMPPELRVAFAEDAGGGRVPPAGILLNKLPLLVMNKISIEHVALDDGKVKEQKAVAGGDVAEACLSVRRQLEALQAENGLLRKAVEELRAEVGRGQAAPSAAGQISGGGDVGKGGNKAAAGKRDRWTDGKSQEGSGKVAAEEVNEELKKALMGAGKNLKAVGRLGEPDREQLGACLLA</sequence>
<feature type="region of interest" description="Disordered" evidence="1">
    <location>
        <begin position="307"/>
        <end position="352"/>
    </location>
</feature>
<name>A0A8K0N9D7_COCNU</name>
<dbReference type="PANTHER" id="PTHR34285">
    <property type="entry name" value="OS08G0510800 PROTEIN"/>
    <property type="match status" value="1"/>
</dbReference>
<comment type="caution">
    <text evidence="2">The sequence shown here is derived from an EMBL/GenBank/DDBJ whole genome shotgun (WGS) entry which is preliminary data.</text>
</comment>
<dbReference type="Proteomes" id="UP000797356">
    <property type="component" value="Chromosome 11"/>
</dbReference>
<proteinExistence type="predicted"/>
<feature type="compositionally biased region" description="Basic and acidic residues" evidence="1">
    <location>
        <begin position="332"/>
        <end position="342"/>
    </location>
</feature>
<evidence type="ECO:0000313" key="3">
    <source>
        <dbReference type="Proteomes" id="UP000797356"/>
    </source>
</evidence>